<feature type="region of interest" description="Disordered" evidence="1">
    <location>
        <begin position="87"/>
        <end position="108"/>
    </location>
</feature>
<feature type="domain" description="DmpG-like communication" evidence="2">
    <location>
        <begin position="17"/>
        <end position="74"/>
    </location>
</feature>
<reference evidence="4" key="1">
    <citation type="submission" date="2017-11" db="EMBL/GenBank/DDBJ databases">
        <authorList>
            <person name="Wibberg D."/>
        </authorList>
    </citation>
    <scope>NUCLEOTIDE SEQUENCE [LARGE SCALE GENOMIC DNA]</scope>
</reference>
<dbReference type="AlphaFoldDB" id="A0A2N9B2Z5"/>
<name>A0A2N9B2Z5_STRCX</name>
<keyword evidence="3" id="KW-0456">Lyase</keyword>
<protein>
    <submittedName>
        <fullName evidence="3">4-hydroxy-2-oxovalerate aldolase</fullName>
        <ecNumber evidence="3">4.1.3.39</ecNumber>
    </submittedName>
</protein>
<keyword evidence="4" id="KW-1185">Reference proteome</keyword>
<evidence type="ECO:0000256" key="1">
    <source>
        <dbReference type="SAM" id="MobiDB-lite"/>
    </source>
</evidence>
<evidence type="ECO:0000313" key="3">
    <source>
        <dbReference type="EMBL" id="SOR77709.1"/>
    </source>
</evidence>
<organism evidence="3 4">
    <name type="scientific">Streptomyces chartreusis NRRL 3882</name>
    <dbReference type="NCBI Taxonomy" id="1079985"/>
    <lineage>
        <taxon>Bacteria</taxon>
        <taxon>Bacillati</taxon>
        <taxon>Actinomycetota</taxon>
        <taxon>Actinomycetes</taxon>
        <taxon>Kitasatosporales</taxon>
        <taxon>Streptomycetaceae</taxon>
        <taxon>Streptomyces</taxon>
    </lineage>
</organism>
<dbReference type="Gene3D" id="1.10.8.60">
    <property type="match status" value="1"/>
</dbReference>
<dbReference type="InterPro" id="IPR012425">
    <property type="entry name" value="DmpG_comm"/>
</dbReference>
<gene>
    <name evidence="3" type="primary">mhpE</name>
    <name evidence="3" type="ORF">SCNRRL3882_1179</name>
</gene>
<dbReference type="GO" id="GO:0008701">
    <property type="term" value="F:4-hydroxy-2-oxovalerate aldolase activity"/>
    <property type="evidence" value="ECO:0007669"/>
    <property type="project" value="UniProtKB-EC"/>
</dbReference>
<dbReference type="EC" id="4.1.3.39" evidence="3"/>
<sequence>MGAADNLVRPLQDREVQVDRETLTLGYAGVYSSFLRPSETAAARYGLDTRSILVEAGRRRMVGGPEDMITDIALGWIWPRGRKPLLHAQGGRPVGAGEGPPDADAGSVSATATWTGMIAIRNGLDSRPAPPLLCYLAVVSREEQHAPQSLTVPR</sequence>
<evidence type="ECO:0000313" key="4">
    <source>
        <dbReference type="Proteomes" id="UP000235464"/>
    </source>
</evidence>
<evidence type="ECO:0000259" key="2">
    <source>
        <dbReference type="Pfam" id="PF07836"/>
    </source>
</evidence>
<dbReference type="EMBL" id="LT963352">
    <property type="protein sequence ID" value="SOR77709.1"/>
    <property type="molecule type" value="Genomic_DNA"/>
</dbReference>
<dbReference type="Pfam" id="PF07836">
    <property type="entry name" value="DmpG_comm"/>
    <property type="match status" value="1"/>
</dbReference>
<dbReference type="Proteomes" id="UP000235464">
    <property type="component" value="Chromosome I"/>
</dbReference>
<proteinExistence type="predicted"/>
<dbReference type="SUPFAM" id="SSF89000">
    <property type="entry name" value="post-HMGL domain-like"/>
    <property type="match status" value="1"/>
</dbReference>
<accession>A0A2N9B2Z5</accession>